<evidence type="ECO:0000313" key="2">
    <source>
        <dbReference type="Proteomes" id="UP001458415"/>
    </source>
</evidence>
<reference evidence="1 2" key="1">
    <citation type="submission" date="2024-06" db="EMBL/GenBank/DDBJ databases">
        <title>The Natural Products Discovery Center: Release of the First 8490 Sequenced Strains for Exploring Actinobacteria Biosynthetic Diversity.</title>
        <authorList>
            <person name="Kalkreuter E."/>
            <person name="Kautsar S.A."/>
            <person name="Yang D."/>
            <person name="Bader C.D."/>
            <person name="Teijaro C.N."/>
            <person name="Fluegel L."/>
            <person name="Davis C.M."/>
            <person name="Simpson J.R."/>
            <person name="Lauterbach L."/>
            <person name="Steele A.D."/>
            <person name="Gui C."/>
            <person name="Meng S."/>
            <person name="Li G."/>
            <person name="Viehrig K."/>
            <person name="Ye F."/>
            <person name="Su P."/>
            <person name="Kiefer A.F."/>
            <person name="Nichols A."/>
            <person name="Cepeda A.J."/>
            <person name="Yan W."/>
            <person name="Fan B."/>
            <person name="Jiang Y."/>
            <person name="Adhikari A."/>
            <person name="Zheng C.-J."/>
            <person name="Schuster L."/>
            <person name="Cowan T.M."/>
            <person name="Smanski M.J."/>
            <person name="Chevrette M.G."/>
            <person name="De Carvalho L.P.S."/>
            <person name="Shen B."/>
        </authorList>
    </citation>
    <scope>NUCLEOTIDE SEQUENCE [LARGE SCALE GENOMIC DNA]</scope>
    <source>
        <strain evidence="1 2">NPDC000634</strain>
    </source>
</reference>
<dbReference type="Proteomes" id="UP001458415">
    <property type="component" value="Unassembled WGS sequence"/>
</dbReference>
<sequence length="181" mass="19772">MNRTEERHGVDPVDLVDRRERHLAVAHWLLTAAGDAEVARKEWQGQGVALLACGGIFAAVRLPGDLVRTVARTEDQDEVNAFLARALERGPVTGDRYADHYHALVPATTAWRWKPRSRRGLECLGRDCYLGVPSPDPDDPQGRSFWAVPMASPGALCDPRLVWAMVQLGTARQAAAAGQGT</sequence>
<gene>
    <name evidence="1" type="ORF">ABT317_04065</name>
</gene>
<accession>A0ABV1VXQ2</accession>
<dbReference type="RefSeq" id="WP_086723303.1">
    <property type="nucleotide sequence ID" value="NZ_MUBM01000026.1"/>
</dbReference>
<dbReference type="EMBL" id="JBEPCU010000031">
    <property type="protein sequence ID" value="MER6976233.1"/>
    <property type="molecule type" value="Genomic_DNA"/>
</dbReference>
<evidence type="ECO:0000313" key="1">
    <source>
        <dbReference type="EMBL" id="MER6976233.1"/>
    </source>
</evidence>
<name>A0ABV1VXQ2_9ACTN</name>
<protein>
    <submittedName>
        <fullName evidence="1">Uncharacterized protein</fullName>
    </submittedName>
</protein>
<proteinExistence type="predicted"/>
<organism evidence="1 2">
    <name type="scientific">Streptomyces carpinensis</name>
    <dbReference type="NCBI Taxonomy" id="66369"/>
    <lineage>
        <taxon>Bacteria</taxon>
        <taxon>Bacillati</taxon>
        <taxon>Actinomycetota</taxon>
        <taxon>Actinomycetes</taxon>
        <taxon>Kitasatosporales</taxon>
        <taxon>Streptomycetaceae</taxon>
        <taxon>Streptomyces</taxon>
    </lineage>
</organism>
<keyword evidence="2" id="KW-1185">Reference proteome</keyword>
<comment type="caution">
    <text evidence="1">The sequence shown here is derived from an EMBL/GenBank/DDBJ whole genome shotgun (WGS) entry which is preliminary data.</text>
</comment>